<feature type="transmembrane region" description="Helical" evidence="6">
    <location>
        <begin position="270"/>
        <end position="291"/>
    </location>
</feature>
<dbReference type="STRING" id="1328760.A0A164ZK79"/>
<dbReference type="EMBL" id="KV407467">
    <property type="protein sequence ID" value="KZF19195.1"/>
    <property type="molecule type" value="Genomic_DNA"/>
</dbReference>
<evidence type="ECO:0000256" key="4">
    <source>
        <dbReference type="ARBA" id="ARBA00023136"/>
    </source>
</evidence>
<gene>
    <name evidence="8" type="ORF">L228DRAFT_215343</name>
</gene>
<dbReference type="GO" id="GO:1990961">
    <property type="term" value="P:xenobiotic detoxification by transmembrane export across the plasma membrane"/>
    <property type="evidence" value="ECO:0007669"/>
    <property type="project" value="TreeGrafter"/>
</dbReference>
<dbReference type="OMA" id="HWIVSCI"/>
<feature type="transmembrane region" description="Helical" evidence="6">
    <location>
        <begin position="584"/>
        <end position="606"/>
    </location>
</feature>
<keyword evidence="9" id="KW-1185">Reference proteome</keyword>
<feature type="compositionally biased region" description="Polar residues" evidence="5">
    <location>
        <begin position="41"/>
        <end position="56"/>
    </location>
</feature>
<dbReference type="GO" id="GO:0005886">
    <property type="term" value="C:plasma membrane"/>
    <property type="evidence" value="ECO:0007669"/>
    <property type="project" value="TreeGrafter"/>
</dbReference>
<keyword evidence="3 6" id="KW-1133">Transmembrane helix</keyword>
<dbReference type="CDD" id="cd17323">
    <property type="entry name" value="MFS_Tpo1_MDR_like"/>
    <property type="match status" value="1"/>
</dbReference>
<feature type="transmembrane region" description="Helical" evidence="6">
    <location>
        <begin position="518"/>
        <end position="543"/>
    </location>
</feature>
<dbReference type="PANTHER" id="PTHR23502:SF23">
    <property type="entry name" value="FLUCONAZOLE RESISTANCE PROTEIN 1"/>
    <property type="match status" value="1"/>
</dbReference>
<dbReference type="Gene3D" id="1.20.1250.20">
    <property type="entry name" value="MFS general substrate transporter like domains"/>
    <property type="match status" value="1"/>
</dbReference>
<feature type="transmembrane region" description="Helical" evidence="6">
    <location>
        <begin position="177"/>
        <end position="196"/>
    </location>
</feature>
<dbReference type="PANTHER" id="PTHR23502">
    <property type="entry name" value="MAJOR FACILITATOR SUPERFAMILY"/>
    <property type="match status" value="1"/>
</dbReference>
<proteinExistence type="predicted"/>
<feature type="transmembrane region" description="Helical" evidence="6">
    <location>
        <begin position="451"/>
        <end position="473"/>
    </location>
</feature>
<feature type="transmembrane region" description="Helical" evidence="6">
    <location>
        <begin position="550"/>
        <end position="572"/>
    </location>
</feature>
<comment type="subcellular location">
    <subcellularLocation>
        <location evidence="1">Membrane</location>
        <topology evidence="1">Multi-pass membrane protein</topology>
    </subcellularLocation>
</comment>
<evidence type="ECO:0000256" key="1">
    <source>
        <dbReference type="ARBA" id="ARBA00004141"/>
    </source>
</evidence>
<dbReference type="GeneID" id="28895213"/>
<keyword evidence="4 6" id="KW-0472">Membrane</keyword>
<reference evidence="8 9" key="1">
    <citation type="journal article" date="2016" name="Fungal Biol.">
        <title>The genome of Xylona heveae provides a window into fungal endophytism.</title>
        <authorList>
            <person name="Gazis R."/>
            <person name="Kuo A."/>
            <person name="Riley R."/>
            <person name="LaButti K."/>
            <person name="Lipzen A."/>
            <person name="Lin J."/>
            <person name="Amirebrahimi M."/>
            <person name="Hesse C.N."/>
            <person name="Spatafora J.W."/>
            <person name="Henrissat B."/>
            <person name="Hainaut M."/>
            <person name="Grigoriev I.V."/>
            <person name="Hibbett D.S."/>
        </authorList>
    </citation>
    <scope>NUCLEOTIDE SEQUENCE [LARGE SCALE GENOMIC DNA]</scope>
    <source>
        <strain evidence="8 9">TC161</strain>
    </source>
</reference>
<feature type="transmembrane region" description="Helical" evidence="6">
    <location>
        <begin position="412"/>
        <end position="431"/>
    </location>
</feature>
<feature type="transmembrane region" description="Helical" evidence="6">
    <location>
        <begin position="247"/>
        <end position="264"/>
    </location>
</feature>
<feature type="transmembrane region" description="Helical" evidence="6">
    <location>
        <begin position="339"/>
        <end position="364"/>
    </location>
</feature>
<dbReference type="AlphaFoldDB" id="A0A164ZK79"/>
<feature type="transmembrane region" description="Helical" evidence="6">
    <location>
        <begin position="216"/>
        <end position="235"/>
    </location>
</feature>
<evidence type="ECO:0000256" key="6">
    <source>
        <dbReference type="SAM" id="Phobius"/>
    </source>
</evidence>
<dbReference type="InterPro" id="IPR020846">
    <property type="entry name" value="MFS_dom"/>
</dbReference>
<dbReference type="FunFam" id="1.20.1250.20:FF:000011">
    <property type="entry name" value="MFS multidrug transporter, putative"/>
    <property type="match status" value="1"/>
</dbReference>
<feature type="region of interest" description="Disordered" evidence="5">
    <location>
        <begin position="36"/>
        <end position="74"/>
    </location>
</feature>
<evidence type="ECO:0000256" key="5">
    <source>
        <dbReference type="SAM" id="MobiDB-lite"/>
    </source>
</evidence>
<protein>
    <submittedName>
        <fullName evidence="8">Benomyl/methotrexate resistance protein</fullName>
    </submittedName>
</protein>
<dbReference type="InterPro" id="IPR036259">
    <property type="entry name" value="MFS_trans_sf"/>
</dbReference>
<evidence type="ECO:0000313" key="8">
    <source>
        <dbReference type="EMBL" id="KZF19195.1"/>
    </source>
</evidence>
<accession>A0A164ZK79</accession>
<dbReference type="OrthoDB" id="3357846at2759"/>
<dbReference type="SUPFAM" id="SSF103473">
    <property type="entry name" value="MFS general substrate transporter"/>
    <property type="match status" value="1"/>
</dbReference>
<evidence type="ECO:0000256" key="2">
    <source>
        <dbReference type="ARBA" id="ARBA00022692"/>
    </source>
</evidence>
<feature type="transmembrane region" description="Helical" evidence="6">
    <location>
        <begin position="494"/>
        <end position="512"/>
    </location>
</feature>
<evidence type="ECO:0000256" key="3">
    <source>
        <dbReference type="ARBA" id="ARBA00022989"/>
    </source>
</evidence>
<evidence type="ECO:0000313" key="9">
    <source>
        <dbReference type="Proteomes" id="UP000076632"/>
    </source>
</evidence>
<sequence length="619" mass="68126">MTDLFRDTALGQLIRWVSGKKVLLYPEEKPDFQCPNCYSHPDTSTDAPASRVSSHASRPRTPASAHARDEPLPDIETALEGRTPSEDELTLEKTHTDMIEHVGSGQSELSRIVSRPNFSSVKSHDDLERTFSQAALEKGPSRPIAPSKLDDGTILVDWYTTDDPANPQNWSAWKKGFVSFQICVYTMAVYMASAIYTPSIPGVVQRFGVSETAASLGLALYVLAYGIGPLLFSPISEIPVVGRNPPYIATFCLFVVLSVPTALVDNFAGLLVLRFLMGFFGSPCLATGGASMQDMFNILKLPYMLCFWVSAATCGPALGPVIAGFSVAAENWRWSLWEILWLSGPIFILLFVALPETSTPNILLRRARRLRKLTGDSRLKSQSEIDQGNTKVHDVVIDSLWKPLQIAALDPAIAFADFYTSLVYAIYYSFFEVFPLVFPVMYNFNLGEQGLAFLSITVSVSLAVMAYFVYLYWWVEPEIKAKGLQAPEKRLVPALYAAFFLPVGLFMFGWTARPSVHWIAPIIGITIYSFGVFIVFQCVFIYIPLSYLPYAASLFAGNDFLRSALAAGAVLFSRPMYINLGVGAGVSLLAGLTCVCVGGIFALYIFGAKLRAKSRFALS</sequence>
<feature type="domain" description="Major facilitator superfamily (MFS) profile" evidence="7">
    <location>
        <begin position="178"/>
        <end position="619"/>
    </location>
</feature>
<dbReference type="InterPro" id="IPR011701">
    <property type="entry name" value="MFS"/>
</dbReference>
<dbReference type="GO" id="GO:0015244">
    <property type="term" value="F:fluconazole transmembrane transporter activity"/>
    <property type="evidence" value="ECO:0007669"/>
    <property type="project" value="TreeGrafter"/>
</dbReference>
<dbReference type="Proteomes" id="UP000076632">
    <property type="component" value="Unassembled WGS sequence"/>
</dbReference>
<evidence type="ECO:0000259" key="7">
    <source>
        <dbReference type="PROSITE" id="PS50850"/>
    </source>
</evidence>
<dbReference type="InParanoid" id="A0A164ZK79"/>
<organism evidence="8 9">
    <name type="scientific">Xylona heveae (strain CBS 132557 / TC161)</name>
    <dbReference type="NCBI Taxonomy" id="1328760"/>
    <lineage>
        <taxon>Eukaryota</taxon>
        <taxon>Fungi</taxon>
        <taxon>Dikarya</taxon>
        <taxon>Ascomycota</taxon>
        <taxon>Pezizomycotina</taxon>
        <taxon>Xylonomycetes</taxon>
        <taxon>Xylonales</taxon>
        <taxon>Xylonaceae</taxon>
        <taxon>Xylona</taxon>
    </lineage>
</organism>
<dbReference type="PROSITE" id="PS50850">
    <property type="entry name" value="MFS"/>
    <property type="match status" value="1"/>
</dbReference>
<dbReference type="RefSeq" id="XP_018184750.1">
    <property type="nucleotide sequence ID" value="XM_018330076.1"/>
</dbReference>
<name>A0A164ZK79_XYLHT</name>
<dbReference type="Pfam" id="PF07690">
    <property type="entry name" value="MFS_1"/>
    <property type="match status" value="1"/>
</dbReference>
<feature type="transmembrane region" description="Helical" evidence="6">
    <location>
        <begin position="303"/>
        <end position="327"/>
    </location>
</feature>
<keyword evidence="2 6" id="KW-0812">Transmembrane</keyword>